<evidence type="ECO:0000313" key="1">
    <source>
        <dbReference type="EMBL" id="AXI03750.1"/>
    </source>
</evidence>
<name>A0A345P8Z1_9GAMM</name>
<evidence type="ECO:0000313" key="2">
    <source>
        <dbReference type="Proteomes" id="UP000253940"/>
    </source>
</evidence>
<dbReference type="Proteomes" id="UP000253940">
    <property type="component" value="Chromosome"/>
</dbReference>
<dbReference type="KEGG" id="mbah:HYN46_13450"/>
<dbReference type="EMBL" id="CP031222">
    <property type="protein sequence ID" value="AXI03750.1"/>
    <property type="molecule type" value="Genomic_DNA"/>
</dbReference>
<dbReference type="AlphaFoldDB" id="A0A345P8Z1"/>
<dbReference type="OrthoDB" id="1631120at2"/>
<sequence length="99" mass="11525">MKDIYDTKTLELLEPIPKKRGRPATGLAMTPAERKRKSVENYRLMVAEKCAEDYTKKDCLFVIENKYFDNIPAARRAAWLRLGYLLGIESQSVQLRFEI</sequence>
<accession>A0A345P8Z1</accession>
<reference evidence="1 2" key="1">
    <citation type="submission" date="2018-07" db="EMBL/GenBank/DDBJ databases">
        <title>Genome sequencing of Moraxellaceae gen. HYN0046.</title>
        <authorList>
            <person name="Kim M."/>
            <person name="Yi H."/>
        </authorList>
    </citation>
    <scope>NUCLEOTIDE SEQUENCE [LARGE SCALE GENOMIC DNA]</scope>
    <source>
        <strain evidence="1 2">HYN0046</strain>
    </source>
</reference>
<protein>
    <submittedName>
        <fullName evidence="1">Uncharacterized protein</fullName>
    </submittedName>
</protein>
<gene>
    <name evidence="1" type="ORF">HYN46_13450</name>
</gene>
<keyword evidence="2" id="KW-1185">Reference proteome</keyword>
<organism evidence="1 2">
    <name type="scientific">Aquirhabdus parva</name>
    <dbReference type="NCBI Taxonomy" id="2283318"/>
    <lineage>
        <taxon>Bacteria</taxon>
        <taxon>Pseudomonadati</taxon>
        <taxon>Pseudomonadota</taxon>
        <taxon>Gammaproteobacteria</taxon>
        <taxon>Moraxellales</taxon>
        <taxon>Moraxellaceae</taxon>
        <taxon>Aquirhabdus</taxon>
    </lineage>
</organism>
<dbReference type="RefSeq" id="WP_114899858.1">
    <property type="nucleotide sequence ID" value="NZ_CP031222.1"/>
</dbReference>
<proteinExistence type="predicted"/>